<dbReference type="GO" id="GO:0003879">
    <property type="term" value="F:ATP phosphoribosyltransferase activity"/>
    <property type="evidence" value="ECO:0007669"/>
    <property type="project" value="UniProtKB-EC"/>
</dbReference>
<reference evidence="9" key="1">
    <citation type="journal article" date="2014" name="Front. Microbiol.">
        <title>High frequency of phylogenetically diverse reductive dehalogenase-homologous genes in deep subseafloor sedimentary metagenomes.</title>
        <authorList>
            <person name="Kawai M."/>
            <person name="Futagami T."/>
            <person name="Toyoda A."/>
            <person name="Takaki Y."/>
            <person name="Nishi S."/>
            <person name="Hori S."/>
            <person name="Arai W."/>
            <person name="Tsubouchi T."/>
            <person name="Morono Y."/>
            <person name="Uchiyama I."/>
            <person name="Ito T."/>
            <person name="Fujiyama A."/>
            <person name="Inagaki F."/>
            <person name="Takami H."/>
        </authorList>
    </citation>
    <scope>NUCLEOTIDE SEQUENCE</scope>
    <source>
        <strain evidence="9">Expedition CK06-06</strain>
    </source>
</reference>
<keyword evidence="7" id="KW-0368">Histidine biosynthesis</keyword>
<evidence type="ECO:0000256" key="1">
    <source>
        <dbReference type="ARBA" id="ARBA00000915"/>
    </source>
</evidence>
<evidence type="ECO:0000259" key="8">
    <source>
        <dbReference type="Pfam" id="PF01634"/>
    </source>
</evidence>
<dbReference type="EMBL" id="BARS01030087">
    <property type="protein sequence ID" value="GAG17766.1"/>
    <property type="molecule type" value="Genomic_DNA"/>
</dbReference>
<dbReference type="Gene3D" id="3.40.190.10">
    <property type="entry name" value="Periplasmic binding protein-like II"/>
    <property type="match status" value="1"/>
</dbReference>
<organism evidence="9">
    <name type="scientific">marine sediment metagenome</name>
    <dbReference type="NCBI Taxonomy" id="412755"/>
    <lineage>
        <taxon>unclassified sequences</taxon>
        <taxon>metagenomes</taxon>
        <taxon>ecological metagenomes</taxon>
    </lineage>
</organism>
<dbReference type="GO" id="GO:0005737">
    <property type="term" value="C:cytoplasm"/>
    <property type="evidence" value="ECO:0007669"/>
    <property type="project" value="InterPro"/>
</dbReference>
<accession>X0WYE0</accession>
<evidence type="ECO:0000256" key="2">
    <source>
        <dbReference type="ARBA" id="ARBA00004667"/>
    </source>
</evidence>
<keyword evidence="6" id="KW-0808">Transferase</keyword>
<keyword evidence="4" id="KW-0028">Amino-acid biosynthesis</keyword>
<evidence type="ECO:0000256" key="3">
    <source>
        <dbReference type="ARBA" id="ARBA00011946"/>
    </source>
</evidence>
<name>X0WYE0_9ZZZZ</name>
<sequence>SVELAPFLGLADLLVDLVETGRTLRENGLIELATIMESQATLVVNRASHKLRLKTIQELVGNLATEVARRRDEEQAE</sequence>
<dbReference type="GO" id="GO:0000105">
    <property type="term" value="P:L-histidine biosynthetic process"/>
    <property type="evidence" value="ECO:0007669"/>
    <property type="project" value="UniProtKB-UniPathway"/>
</dbReference>
<dbReference type="InterPro" id="IPR013820">
    <property type="entry name" value="ATP_PRibTrfase_cat"/>
</dbReference>
<comment type="caution">
    <text evidence="9">The sequence shown here is derived from an EMBL/GenBank/DDBJ whole genome shotgun (WGS) entry which is preliminary data.</text>
</comment>
<feature type="non-terminal residue" evidence="9">
    <location>
        <position position="1"/>
    </location>
</feature>
<proteinExistence type="predicted"/>
<evidence type="ECO:0000256" key="4">
    <source>
        <dbReference type="ARBA" id="ARBA00022605"/>
    </source>
</evidence>
<dbReference type="Pfam" id="PF01634">
    <property type="entry name" value="HisG"/>
    <property type="match status" value="1"/>
</dbReference>
<keyword evidence="5" id="KW-0328">Glycosyltransferase</keyword>
<dbReference type="EC" id="2.4.2.17" evidence="3"/>
<evidence type="ECO:0000256" key="5">
    <source>
        <dbReference type="ARBA" id="ARBA00022676"/>
    </source>
</evidence>
<evidence type="ECO:0000313" key="9">
    <source>
        <dbReference type="EMBL" id="GAG17766.1"/>
    </source>
</evidence>
<evidence type="ECO:0000256" key="6">
    <source>
        <dbReference type="ARBA" id="ARBA00022679"/>
    </source>
</evidence>
<dbReference type="PANTHER" id="PTHR21403:SF8">
    <property type="entry name" value="ATP PHOSPHORIBOSYLTRANSFERASE"/>
    <property type="match status" value="1"/>
</dbReference>
<dbReference type="UniPathway" id="UPA00031">
    <property type="reaction ID" value="UER00006"/>
</dbReference>
<dbReference type="PANTHER" id="PTHR21403">
    <property type="entry name" value="ATP PHOSPHORIBOSYLTRANSFERASE ATP-PRTASE"/>
    <property type="match status" value="1"/>
</dbReference>
<feature type="domain" description="ATP phosphoribosyltransferase catalytic" evidence="8">
    <location>
        <begin position="1"/>
        <end position="63"/>
    </location>
</feature>
<dbReference type="InterPro" id="IPR001348">
    <property type="entry name" value="ATP_PRibTrfase_HisG"/>
</dbReference>
<dbReference type="SUPFAM" id="SSF53850">
    <property type="entry name" value="Periplasmic binding protein-like II"/>
    <property type="match status" value="1"/>
</dbReference>
<comment type="pathway">
    <text evidence="2">Amino-acid biosynthesis; L-histidine biosynthesis; L-histidine from 5-phospho-alpha-D-ribose 1-diphosphate: step 1/9.</text>
</comment>
<gene>
    <name evidence="9" type="ORF">S01H1_46960</name>
</gene>
<protein>
    <recommendedName>
        <fullName evidence="3">ATP phosphoribosyltransferase</fullName>
        <ecNumber evidence="3">2.4.2.17</ecNumber>
    </recommendedName>
</protein>
<evidence type="ECO:0000256" key="7">
    <source>
        <dbReference type="ARBA" id="ARBA00023102"/>
    </source>
</evidence>
<dbReference type="AlphaFoldDB" id="X0WYE0"/>
<comment type="catalytic activity">
    <reaction evidence="1">
        <text>1-(5-phospho-beta-D-ribosyl)-ATP + diphosphate = 5-phospho-alpha-D-ribose 1-diphosphate + ATP</text>
        <dbReference type="Rhea" id="RHEA:18473"/>
        <dbReference type="ChEBI" id="CHEBI:30616"/>
        <dbReference type="ChEBI" id="CHEBI:33019"/>
        <dbReference type="ChEBI" id="CHEBI:58017"/>
        <dbReference type="ChEBI" id="CHEBI:73183"/>
        <dbReference type="EC" id="2.4.2.17"/>
    </reaction>
</comment>